<dbReference type="GO" id="GO:0006123">
    <property type="term" value="P:mitochondrial electron transport, cytochrome c to oxygen"/>
    <property type="evidence" value="ECO:0007669"/>
    <property type="project" value="InterPro"/>
</dbReference>
<dbReference type="PANTHER" id="PTHR10122:SF0">
    <property type="entry name" value="CYTOCHROME C OXIDASE SUBUNIT 5B, ISOFORM A-RELATED"/>
    <property type="match status" value="1"/>
</dbReference>
<dbReference type="GO" id="GO:0045277">
    <property type="term" value="C:respiratory chain complex IV"/>
    <property type="evidence" value="ECO:0007669"/>
    <property type="project" value="InterPro"/>
</dbReference>
<evidence type="ECO:0000313" key="3">
    <source>
        <dbReference type="EMBL" id="WZN63078.1"/>
    </source>
</evidence>
<accession>A0AAX4PAE1</accession>
<evidence type="ECO:0000313" key="4">
    <source>
        <dbReference type="Proteomes" id="UP001472866"/>
    </source>
</evidence>
<dbReference type="AlphaFoldDB" id="A0AAX4PAE1"/>
<dbReference type="InterPro" id="IPR002124">
    <property type="entry name" value="Cyt_c_oxidase_su5b"/>
</dbReference>
<keyword evidence="4" id="KW-1185">Reference proteome</keyword>
<gene>
    <name evidence="3" type="ORF">HKI87_07g46230</name>
</gene>
<name>A0AAX4PAE1_9CHLO</name>
<dbReference type="PANTHER" id="PTHR10122">
    <property type="entry name" value="CYTOCHROME C OXIDASE SUBUNIT 5B, MITOCHONDRIAL"/>
    <property type="match status" value="1"/>
</dbReference>
<proteinExistence type="predicted"/>
<sequence>MASSCVRQLGTNVLRRIASYSAIVGGTQQLGKRSFSAAKSGDSMMEAQEHATGLEKAEKDGAARGVNIFTEGEAWLQAPFGTPEKPVVVTSSFSERIVGVTDPEDDSIVVWDFIRQGEPPKQIIENGEYFVLKKIDNPEDHFVPHSWP</sequence>
<dbReference type="GO" id="GO:0046872">
    <property type="term" value="F:metal ion binding"/>
    <property type="evidence" value="ECO:0007669"/>
    <property type="project" value="UniProtKB-KW"/>
</dbReference>
<dbReference type="GO" id="GO:0005740">
    <property type="term" value="C:mitochondrial envelope"/>
    <property type="evidence" value="ECO:0007669"/>
    <property type="project" value="InterPro"/>
</dbReference>
<reference evidence="3 4" key="1">
    <citation type="submission" date="2024-03" db="EMBL/GenBank/DDBJ databases">
        <title>Complete genome sequence of the green alga Chloropicon roscoffensis RCC1871.</title>
        <authorList>
            <person name="Lemieux C."/>
            <person name="Pombert J.-F."/>
            <person name="Otis C."/>
            <person name="Turmel M."/>
        </authorList>
    </citation>
    <scope>NUCLEOTIDE SEQUENCE [LARGE SCALE GENOMIC DNA]</scope>
    <source>
        <strain evidence="3 4">RCC1871</strain>
    </source>
</reference>
<dbReference type="InterPro" id="IPR036972">
    <property type="entry name" value="Cyt_c_oxidase_su5b_sf"/>
</dbReference>
<dbReference type="Pfam" id="PF01215">
    <property type="entry name" value="COX5B"/>
    <property type="match status" value="1"/>
</dbReference>
<dbReference type="Gene3D" id="2.60.11.10">
    <property type="entry name" value="Cytochrome c oxidase, subunit Vb"/>
    <property type="match status" value="1"/>
</dbReference>
<dbReference type="EMBL" id="CP151507">
    <property type="protein sequence ID" value="WZN63078.1"/>
    <property type="molecule type" value="Genomic_DNA"/>
</dbReference>
<dbReference type="Proteomes" id="UP001472866">
    <property type="component" value="Chromosome 07"/>
</dbReference>
<dbReference type="SUPFAM" id="SSF57802">
    <property type="entry name" value="Rubredoxin-like"/>
    <property type="match status" value="1"/>
</dbReference>
<dbReference type="PROSITE" id="PS51359">
    <property type="entry name" value="COX5B_2"/>
    <property type="match status" value="1"/>
</dbReference>
<evidence type="ECO:0000256" key="2">
    <source>
        <dbReference type="ARBA" id="ARBA00022833"/>
    </source>
</evidence>
<organism evidence="3 4">
    <name type="scientific">Chloropicon roscoffensis</name>
    <dbReference type="NCBI Taxonomy" id="1461544"/>
    <lineage>
        <taxon>Eukaryota</taxon>
        <taxon>Viridiplantae</taxon>
        <taxon>Chlorophyta</taxon>
        <taxon>Chloropicophyceae</taxon>
        <taxon>Chloropicales</taxon>
        <taxon>Chloropicaceae</taxon>
        <taxon>Chloropicon</taxon>
    </lineage>
</organism>
<evidence type="ECO:0000256" key="1">
    <source>
        <dbReference type="ARBA" id="ARBA00022723"/>
    </source>
</evidence>
<keyword evidence="2" id="KW-0862">Zinc</keyword>
<keyword evidence="1" id="KW-0479">Metal-binding</keyword>
<protein>
    <submittedName>
        <fullName evidence="3">Subunit Vb of mitochondrial cytochrome c oxidase</fullName>
    </submittedName>
</protein>